<evidence type="ECO:0000313" key="2">
    <source>
        <dbReference type="Proteomes" id="UP000828390"/>
    </source>
</evidence>
<evidence type="ECO:0000313" key="1">
    <source>
        <dbReference type="EMBL" id="KAH3704303.1"/>
    </source>
</evidence>
<protein>
    <submittedName>
        <fullName evidence="1">Uncharacterized protein</fullName>
    </submittedName>
</protein>
<comment type="caution">
    <text evidence="1">The sequence shown here is derived from an EMBL/GenBank/DDBJ whole genome shotgun (WGS) entry which is preliminary data.</text>
</comment>
<dbReference type="Proteomes" id="UP000828390">
    <property type="component" value="Unassembled WGS sequence"/>
</dbReference>
<sequence>MTVSVTPHAKIQFLKVSLFRENTGALNANVLSVVRRTITHEEKVPAVDPTKTVVLQRKSPFSRKLYPFNTFRTLLRAKAQRNVVSLTARNTSIIFLGNRRRFSRFSIMTFSRLPIVPTQMQNPGTMRQIQSAIWHCRKLSGSKVSTDSITDVFITASRTK</sequence>
<gene>
    <name evidence="1" type="ORF">DPMN_079359</name>
</gene>
<organism evidence="1 2">
    <name type="scientific">Dreissena polymorpha</name>
    <name type="common">Zebra mussel</name>
    <name type="synonym">Mytilus polymorpha</name>
    <dbReference type="NCBI Taxonomy" id="45954"/>
    <lineage>
        <taxon>Eukaryota</taxon>
        <taxon>Metazoa</taxon>
        <taxon>Spiralia</taxon>
        <taxon>Lophotrochozoa</taxon>
        <taxon>Mollusca</taxon>
        <taxon>Bivalvia</taxon>
        <taxon>Autobranchia</taxon>
        <taxon>Heteroconchia</taxon>
        <taxon>Euheterodonta</taxon>
        <taxon>Imparidentia</taxon>
        <taxon>Neoheterodontei</taxon>
        <taxon>Myida</taxon>
        <taxon>Dreissenoidea</taxon>
        <taxon>Dreissenidae</taxon>
        <taxon>Dreissena</taxon>
    </lineage>
</organism>
<name>A0A9D3YS36_DREPO</name>
<reference evidence="1" key="1">
    <citation type="journal article" date="2019" name="bioRxiv">
        <title>The Genome of the Zebra Mussel, Dreissena polymorpha: A Resource for Invasive Species Research.</title>
        <authorList>
            <person name="McCartney M.A."/>
            <person name="Auch B."/>
            <person name="Kono T."/>
            <person name="Mallez S."/>
            <person name="Zhang Y."/>
            <person name="Obille A."/>
            <person name="Becker A."/>
            <person name="Abrahante J.E."/>
            <person name="Garbe J."/>
            <person name="Badalamenti J.P."/>
            <person name="Herman A."/>
            <person name="Mangelson H."/>
            <person name="Liachko I."/>
            <person name="Sullivan S."/>
            <person name="Sone E.D."/>
            <person name="Koren S."/>
            <person name="Silverstein K.A.T."/>
            <person name="Beckman K.B."/>
            <person name="Gohl D.M."/>
        </authorList>
    </citation>
    <scope>NUCLEOTIDE SEQUENCE</scope>
    <source>
        <strain evidence="1">Duluth1</strain>
        <tissue evidence="1">Whole animal</tissue>
    </source>
</reference>
<proteinExistence type="predicted"/>
<dbReference type="AlphaFoldDB" id="A0A9D3YS36"/>
<reference evidence="1" key="2">
    <citation type="submission" date="2020-11" db="EMBL/GenBank/DDBJ databases">
        <authorList>
            <person name="McCartney M.A."/>
            <person name="Auch B."/>
            <person name="Kono T."/>
            <person name="Mallez S."/>
            <person name="Becker A."/>
            <person name="Gohl D.M."/>
            <person name="Silverstein K.A.T."/>
            <person name="Koren S."/>
            <person name="Bechman K.B."/>
            <person name="Herman A."/>
            <person name="Abrahante J.E."/>
            <person name="Garbe J."/>
        </authorList>
    </citation>
    <scope>NUCLEOTIDE SEQUENCE</scope>
    <source>
        <strain evidence="1">Duluth1</strain>
        <tissue evidence="1">Whole animal</tissue>
    </source>
</reference>
<keyword evidence="2" id="KW-1185">Reference proteome</keyword>
<dbReference type="EMBL" id="JAIWYP010000015">
    <property type="protein sequence ID" value="KAH3704303.1"/>
    <property type="molecule type" value="Genomic_DNA"/>
</dbReference>
<accession>A0A9D3YS36</accession>